<dbReference type="Proteomes" id="UP000238164">
    <property type="component" value="Chromosome 1"/>
</dbReference>
<name>A0A2N9JCT5_9ACTN</name>
<evidence type="ECO:0000313" key="3">
    <source>
        <dbReference type="Proteomes" id="UP000238164"/>
    </source>
</evidence>
<keyword evidence="3" id="KW-1185">Reference proteome</keyword>
<gene>
    <name evidence="2" type="ORF">MPLG2_0891</name>
</gene>
<sequence>MRTFGRGFPPMTCTASATGSSYGTDNWTDRNRCEGGPLSVRGSRPVPMPSPGFGPLPGGGAQTVG</sequence>
<evidence type="ECO:0000313" key="2">
    <source>
        <dbReference type="EMBL" id="SPD85927.1"/>
    </source>
</evidence>
<reference evidence="2 3" key="1">
    <citation type="submission" date="2018-02" db="EMBL/GenBank/DDBJ databases">
        <authorList>
            <person name="Cohen D.B."/>
            <person name="Kent A.D."/>
        </authorList>
    </citation>
    <scope>NUCLEOTIDE SEQUENCE [LARGE SCALE GENOMIC DNA]</scope>
    <source>
        <strain evidence="2">1</strain>
    </source>
</reference>
<feature type="compositionally biased region" description="Polar residues" evidence="1">
    <location>
        <begin position="13"/>
        <end position="26"/>
    </location>
</feature>
<dbReference type="KEGG" id="mgg:MPLG2_0891"/>
<dbReference type="AlphaFoldDB" id="A0A2N9JCT5"/>
<feature type="region of interest" description="Disordered" evidence="1">
    <location>
        <begin position="1"/>
        <end position="65"/>
    </location>
</feature>
<protein>
    <submittedName>
        <fullName evidence="2">Uncharacterized protein</fullName>
    </submittedName>
</protein>
<evidence type="ECO:0000256" key="1">
    <source>
        <dbReference type="SAM" id="MobiDB-lite"/>
    </source>
</evidence>
<proteinExistence type="predicted"/>
<feature type="compositionally biased region" description="Gly residues" evidence="1">
    <location>
        <begin position="55"/>
        <end position="65"/>
    </location>
</feature>
<dbReference type="EMBL" id="LT985188">
    <property type="protein sequence ID" value="SPD85927.1"/>
    <property type="molecule type" value="Genomic_DNA"/>
</dbReference>
<organism evidence="2 3">
    <name type="scientific">Micropruina glycogenica</name>
    <dbReference type="NCBI Taxonomy" id="75385"/>
    <lineage>
        <taxon>Bacteria</taxon>
        <taxon>Bacillati</taxon>
        <taxon>Actinomycetota</taxon>
        <taxon>Actinomycetes</taxon>
        <taxon>Propionibacteriales</taxon>
        <taxon>Nocardioidaceae</taxon>
        <taxon>Micropruina</taxon>
    </lineage>
</organism>
<accession>A0A2N9JCT5</accession>